<dbReference type="AlphaFoldDB" id="A0A6H9WPL5"/>
<dbReference type="Proteomes" id="UP000431744">
    <property type="component" value="Unassembled WGS sequence"/>
</dbReference>
<proteinExistence type="predicted"/>
<sequence length="197" mass="21646">MAFVRAIPLAALPEVERQAMRLDGDVIVAGPADAAVWIPPDQPDDPGFRASLLRPLVPAGCVVSGATAAWVYDGLCPGRRLELVAERRRRRPVRRPDLVIRFARAPERHVVTIADVRLTSIPRTLVDLAVADACDVNRLAALWSSVAGVRSDDERAELIEESRAAMWRRRGAERAAGRLRAALGPEWDRPDRAAPTR</sequence>
<name>A0A6H9WPL5_9MICO</name>
<evidence type="ECO:0008006" key="3">
    <source>
        <dbReference type="Google" id="ProtNLM"/>
    </source>
</evidence>
<protein>
    <recommendedName>
        <fullName evidence="3">AbiEi antitoxin C-terminal domain-containing protein</fullName>
    </recommendedName>
</protein>
<dbReference type="RefSeq" id="WP_158028652.1">
    <property type="nucleotide sequence ID" value="NZ_BMHG01000001.1"/>
</dbReference>
<evidence type="ECO:0000313" key="2">
    <source>
        <dbReference type="Proteomes" id="UP000431744"/>
    </source>
</evidence>
<dbReference type="OrthoDB" id="4802815at2"/>
<keyword evidence="2" id="KW-1185">Reference proteome</keyword>
<accession>A0A6H9WPL5</accession>
<organism evidence="1 2">
    <name type="scientific">Pseudoclavibacter endophyticus</name>
    <dbReference type="NCBI Taxonomy" id="1778590"/>
    <lineage>
        <taxon>Bacteria</taxon>
        <taxon>Bacillati</taxon>
        <taxon>Actinomycetota</taxon>
        <taxon>Actinomycetes</taxon>
        <taxon>Micrococcales</taxon>
        <taxon>Microbacteriaceae</taxon>
        <taxon>Pseudoclavibacter</taxon>
    </lineage>
</organism>
<comment type="caution">
    <text evidence="1">The sequence shown here is derived from an EMBL/GenBank/DDBJ whole genome shotgun (WGS) entry which is preliminary data.</text>
</comment>
<gene>
    <name evidence="1" type="ORF">F8O04_07645</name>
</gene>
<reference evidence="1 2" key="1">
    <citation type="submission" date="2019-09" db="EMBL/GenBank/DDBJ databases">
        <title>Phylogeny of genus Pseudoclavibacter and closely related genus.</title>
        <authorList>
            <person name="Li Y."/>
        </authorList>
    </citation>
    <scope>NUCLEOTIDE SEQUENCE [LARGE SCALE GENOMIC DNA]</scope>
    <source>
        <strain evidence="1 2">EGI 60007</strain>
    </source>
</reference>
<dbReference type="EMBL" id="WBJY01000001">
    <property type="protein sequence ID" value="KAB1650068.1"/>
    <property type="molecule type" value="Genomic_DNA"/>
</dbReference>
<evidence type="ECO:0000313" key="1">
    <source>
        <dbReference type="EMBL" id="KAB1650068.1"/>
    </source>
</evidence>